<dbReference type="AlphaFoldDB" id="G3IPT2"/>
<proteinExistence type="predicted"/>
<evidence type="ECO:0000313" key="1">
    <source>
        <dbReference type="EMBL" id="EGV91338.1"/>
    </source>
</evidence>
<sequence length="54" mass="5981">MVCLPCLCAVEGSRRKGVSFAVRKESLCLCRRLQKVLFKAGDECGFGARWTATE</sequence>
<accession>G3IPT2</accession>
<protein>
    <submittedName>
        <fullName evidence="1">Uncharacterized protein</fullName>
    </submittedName>
</protein>
<reference evidence="2" key="1">
    <citation type="journal article" date="2011" name="Nat. Biotechnol.">
        <title>The genomic sequence of the Chinese hamster ovary (CHO)-K1 cell line.</title>
        <authorList>
            <person name="Xu X."/>
            <person name="Nagarajan H."/>
            <person name="Lewis N.E."/>
            <person name="Pan S."/>
            <person name="Cai Z."/>
            <person name="Liu X."/>
            <person name="Chen W."/>
            <person name="Xie M."/>
            <person name="Wang W."/>
            <person name="Hammond S."/>
            <person name="Andersen M.R."/>
            <person name="Neff N."/>
            <person name="Passarelli B."/>
            <person name="Koh W."/>
            <person name="Fan H.C."/>
            <person name="Wang J."/>
            <person name="Gui Y."/>
            <person name="Lee K.H."/>
            <person name="Betenbaugh M.J."/>
            <person name="Quake S.R."/>
            <person name="Famili I."/>
            <person name="Palsson B.O."/>
            <person name="Wang J."/>
        </authorList>
    </citation>
    <scope>NUCLEOTIDE SEQUENCE [LARGE SCALE GENOMIC DNA]</scope>
    <source>
        <strain evidence="2">CHO K1 cell line</strain>
    </source>
</reference>
<dbReference type="InParanoid" id="G3IPT2"/>
<evidence type="ECO:0000313" key="2">
    <source>
        <dbReference type="Proteomes" id="UP000001075"/>
    </source>
</evidence>
<dbReference type="EMBL" id="JH015151">
    <property type="protein sequence ID" value="EGV91338.1"/>
    <property type="molecule type" value="Genomic_DNA"/>
</dbReference>
<gene>
    <name evidence="1" type="ORF">I79_026010</name>
</gene>
<name>G3IPT2_CRIGR</name>
<dbReference type="Proteomes" id="UP000001075">
    <property type="component" value="Unassembled WGS sequence"/>
</dbReference>
<organism evidence="1 2">
    <name type="scientific">Cricetulus griseus</name>
    <name type="common">Chinese hamster</name>
    <name type="synonym">Cricetulus barabensis griseus</name>
    <dbReference type="NCBI Taxonomy" id="10029"/>
    <lineage>
        <taxon>Eukaryota</taxon>
        <taxon>Metazoa</taxon>
        <taxon>Chordata</taxon>
        <taxon>Craniata</taxon>
        <taxon>Vertebrata</taxon>
        <taxon>Euteleostomi</taxon>
        <taxon>Mammalia</taxon>
        <taxon>Eutheria</taxon>
        <taxon>Euarchontoglires</taxon>
        <taxon>Glires</taxon>
        <taxon>Rodentia</taxon>
        <taxon>Myomorpha</taxon>
        <taxon>Muroidea</taxon>
        <taxon>Cricetidae</taxon>
        <taxon>Cricetinae</taxon>
        <taxon>Cricetulus</taxon>
    </lineage>
</organism>